<evidence type="ECO:0000313" key="1">
    <source>
        <dbReference type="EMBL" id="CAD7241135.1"/>
    </source>
</evidence>
<sequence length="106" mass="12520">MSDREVDLPLSRMKKWRRHLLGRTLSSPQQNSLFNDLKHQTLGEHLKHERGNWIFVFQVIPPETPLWKVASVMAQDLSHVTDDLLKIRVMHMILSVRELLHHAQVR</sequence>
<evidence type="ECO:0000313" key="2">
    <source>
        <dbReference type="Proteomes" id="UP000677054"/>
    </source>
</evidence>
<proteinExistence type="predicted"/>
<dbReference type="EMBL" id="CAJPEV010000100">
    <property type="protein sequence ID" value="CAG0880562.1"/>
    <property type="molecule type" value="Genomic_DNA"/>
</dbReference>
<dbReference type="AlphaFoldDB" id="A0A7R8ZYI2"/>
<dbReference type="Proteomes" id="UP000677054">
    <property type="component" value="Unassembled WGS sequence"/>
</dbReference>
<name>A0A7R8ZYI2_9CRUS</name>
<accession>A0A7R8ZYI2</accession>
<dbReference type="EMBL" id="LR899617">
    <property type="protein sequence ID" value="CAD7241135.1"/>
    <property type="molecule type" value="Genomic_DNA"/>
</dbReference>
<reference evidence="1" key="1">
    <citation type="submission" date="2020-11" db="EMBL/GenBank/DDBJ databases">
        <authorList>
            <person name="Tran Van P."/>
        </authorList>
    </citation>
    <scope>NUCLEOTIDE SEQUENCE</scope>
</reference>
<protein>
    <submittedName>
        <fullName evidence="1">Uncharacterized protein</fullName>
    </submittedName>
</protein>
<organism evidence="1">
    <name type="scientific">Darwinula stevensoni</name>
    <dbReference type="NCBI Taxonomy" id="69355"/>
    <lineage>
        <taxon>Eukaryota</taxon>
        <taxon>Metazoa</taxon>
        <taxon>Ecdysozoa</taxon>
        <taxon>Arthropoda</taxon>
        <taxon>Crustacea</taxon>
        <taxon>Oligostraca</taxon>
        <taxon>Ostracoda</taxon>
        <taxon>Podocopa</taxon>
        <taxon>Podocopida</taxon>
        <taxon>Darwinulocopina</taxon>
        <taxon>Darwinuloidea</taxon>
        <taxon>Darwinulidae</taxon>
        <taxon>Darwinula</taxon>
    </lineage>
</organism>
<keyword evidence="2" id="KW-1185">Reference proteome</keyword>
<gene>
    <name evidence="1" type="ORF">DSTB1V02_LOCUS1136</name>
</gene>